<organism evidence="1 2">
    <name type="scientific">Roseburia yibonii</name>
    <dbReference type="NCBI Taxonomy" id="2763063"/>
    <lineage>
        <taxon>Bacteria</taxon>
        <taxon>Bacillati</taxon>
        <taxon>Bacillota</taxon>
        <taxon>Clostridia</taxon>
        <taxon>Lachnospirales</taxon>
        <taxon>Lachnospiraceae</taxon>
        <taxon>Roseburia</taxon>
    </lineage>
</organism>
<dbReference type="Gene3D" id="3.40.50.1240">
    <property type="entry name" value="Phosphoglycerate mutase-like"/>
    <property type="match status" value="1"/>
</dbReference>
<accession>A0ABR7ICU4</accession>
<protein>
    <submittedName>
        <fullName evidence="1">Histidine phosphatase family protein</fullName>
    </submittedName>
</protein>
<reference evidence="1 2" key="1">
    <citation type="submission" date="2020-08" db="EMBL/GenBank/DDBJ databases">
        <title>Genome public.</title>
        <authorList>
            <person name="Liu C."/>
            <person name="Sun Q."/>
        </authorList>
    </citation>
    <scope>NUCLEOTIDE SEQUENCE [LARGE SCALE GENOMIC DNA]</scope>
    <source>
        <strain evidence="1 2">BX0805</strain>
    </source>
</reference>
<sequence>MRNRTEIKVTLSLLRHGATPANREHRYLGKTDEALSEEGRAELLLKKKEIPAELLLVSPMLRCRQTAEILFPGRAQVQIPEWTEMDFGRFEGKNYRELNGDPDYQAWIDSGGTLPFPGGESREAFLRRTSLGFARALSYLRAENTMESATEIRVAAVVHGGTIMALCSSFSEGAYFDFQVKNGEGYVCRFHLPAEPVDDLKFLRKNGMEIRKL</sequence>
<dbReference type="SMART" id="SM00855">
    <property type="entry name" value="PGAM"/>
    <property type="match status" value="1"/>
</dbReference>
<dbReference type="InterPro" id="IPR029033">
    <property type="entry name" value="His_PPase_superfam"/>
</dbReference>
<dbReference type="CDD" id="cd07067">
    <property type="entry name" value="HP_PGM_like"/>
    <property type="match status" value="1"/>
</dbReference>
<comment type="caution">
    <text evidence="1">The sequence shown here is derived from an EMBL/GenBank/DDBJ whole genome shotgun (WGS) entry which is preliminary data.</text>
</comment>
<dbReference type="EMBL" id="JACOQH010000010">
    <property type="protein sequence ID" value="MBC5754764.1"/>
    <property type="molecule type" value="Genomic_DNA"/>
</dbReference>
<dbReference type="InterPro" id="IPR013078">
    <property type="entry name" value="His_Pase_superF_clade-1"/>
</dbReference>
<name>A0ABR7ICU4_9FIRM</name>
<dbReference type="SUPFAM" id="SSF53254">
    <property type="entry name" value="Phosphoglycerate mutase-like"/>
    <property type="match status" value="1"/>
</dbReference>
<dbReference type="InterPro" id="IPR050275">
    <property type="entry name" value="PGM_Phosphatase"/>
</dbReference>
<dbReference type="Proteomes" id="UP000621540">
    <property type="component" value="Unassembled WGS sequence"/>
</dbReference>
<dbReference type="Pfam" id="PF00300">
    <property type="entry name" value="His_Phos_1"/>
    <property type="match status" value="1"/>
</dbReference>
<gene>
    <name evidence="1" type="ORF">H8Z76_12230</name>
</gene>
<proteinExistence type="predicted"/>
<evidence type="ECO:0000313" key="1">
    <source>
        <dbReference type="EMBL" id="MBC5754764.1"/>
    </source>
</evidence>
<dbReference type="PANTHER" id="PTHR48100">
    <property type="entry name" value="BROAD-SPECIFICITY PHOSPHATASE YOR283W-RELATED"/>
    <property type="match status" value="1"/>
</dbReference>
<dbReference type="PANTHER" id="PTHR48100:SF59">
    <property type="entry name" value="ADENOSYLCOBALAMIN_ALPHA-RIBAZOLE PHOSPHATASE"/>
    <property type="match status" value="1"/>
</dbReference>
<evidence type="ECO:0000313" key="2">
    <source>
        <dbReference type="Proteomes" id="UP000621540"/>
    </source>
</evidence>
<keyword evidence="2" id="KW-1185">Reference proteome</keyword>
<dbReference type="RefSeq" id="WP_147619189.1">
    <property type="nucleotide sequence ID" value="NZ_JACOQH010000010.1"/>
</dbReference>